<reference evidence="2 3" key="1">
    <citation type="journal article" date="2011" name="Stand. Genomic Sci.">
        <title>Non-contiguous finished genome sequence and contextual data of the filamentous soil bacterium Ktedonobacter racemifer type strain (SOSP1-21).</title>
        <authorList>
            <person name="Chang Y.J."/>
            <person name="Land M."/>
            <person name="Hauser L."/>
            <person name="Chertkov O."/>
            <person name="Del Rio T.G."/>
            <person name="Nolan M."/>
            <person name="Copeland A."/>
            <person name="Tice H."/>
            <person name="Cheng J.F."/>
            <person name="Lucas S."/>
            <person name="Han C."/>
            <person name="Goodwin L."/>
            <person name="Pitluck S."/>
            <person name="Ivanova N."/>
            <person name="Ovchinikova G."/>
            <person name="Pati A."/>
            <person name="Chen A."/>
            <person name="Palaniappan K."/>
            <person name="Mavromatis K."/>
            <person name="Liolios K."/>
            <person name="Brettin T."/>
            <person name="Fiebig A."/>
            <person name="Rohde M."/>
            <person name="Abt B."/>
            <person name="Goker M."/>
            <person name="Detter J.C."/>
            <person name="Woyke T."/>
            <person name="Bristow J."/>
            <person name="Eisen J.A."/>
            <person name="Markowitz V."/>
            <person name="Hugenholtz P."/>
            <person name="Kyrpides N.C."/>
            <person name="Klenk H.P."/>
            <person name="Lapidus A."/>
        </authorList>
    </citation>
    <scope>NUCLEOTIDE SEQUENCE [LARGE SCALE GENOMIC DNA]</scope>
    <source>
        <strain evidence="3">DSM 44963</strain>
    </source>
</reference>
<dbReference type="Proteomes" id="UP000004508">
    <property type="component" value="Unassembled WGS sequence"/>
</dbReference>
<keyword evidence="3" id="KW-1185">Reference proteome</keyword>
<accession>D6TXP5</accession>
<organism evidence="2 3">
    <name type="scientific">Ktedonobacter racemifer DSM 44963</name>
    <dbReference type="NCBI Taxonomy" id="485913"/>
    <lineage>
        <taxon>Bacteria</taxon>
        <taxon>Bacillati</taxon>
        <taxon>Chloroflexota</taxon>
        <taxon>Ktedonobacteria</taxon>
        <taxon>Ktedonobacterales</taxon>
        <taxon>Ktedonobacteraceae</taxon>
        <taxon>Ktedonobacter</taxon>
    </lineage>
</organism>
<comment type="caution">
    <text evidence="2">The sequence shown here is derived from an EMBL/GenBank/DDBJ whole genome shotgun (WGS) entry which is preliminary data.</text>
</comment>
<sequence length="161" mass="18109">MRQIVEQDGAVDIADESPNDAQKNHPAEPSKLLRIFTTGEPVENLTMFLLALSISRAQEKKGNKKLTDVEAIMAALDAKRFLSILEARMVVETQLAIPTRGEHTLRVRIFPKHEKAVISNLSPAFKDLLLRLLDTKKIAMGLYKKEVHLIRTDWLGELLAT</sequence>
<evidence type="ECO:0000313" key="2">
    <source>
        <dbReference type="EMBL" id="EFH83092.1"/>
    </source>
</evidence>
<gene>
    <name evidence="2" type="ORF">Krac_4014</name>
</gene>
<feature type="region of interest" description="Disordered" evidence="1">
    <location>
        <begin position="1"/>
        <end position="29"/>
    </location>
</feature>
<proteinExistence type="predicted"/>
<dbReference type="InParanoid" id="D6TXP5"/>
<name>D6TXP5_KTERA</name>
<protein>
    <submittedName>
        <fullName evidence="2">Uncharacterized protein</fullName>
    </submittedName>
</protein>
<dbReference type="AlphaFoldDB" id="D6TXP5"/>
<dbReference type="EMBL" id="ADVG01000003">
    <property type="protein sequence ID" value="EFH83092.1"/>
    <property type="molecule type" value="Genomic_DNA"/>
</dbReference>
<evidence type="ECO:0000313" key="3">
    <source>
        <dbReference type="Proteomes" id="UP000004508"/>
    </source>
</evidence>
<evidence type="ECO:0000256" key="1">
    <source>
        <dbReference type="SAM" id="MobiDB-lite"/>
    </source>
</evidence>
<dbReference type="RefSeq" id="WP_007913528.1">
    <property type="nucleotide sequence ID" value="NZ_ADVG01000003.1"/>
</dbReference>